<dbReference type="Proteomes" id="UP000317010">
    <property type="component" value="Unassembled WGS sequence"/>
</dbReference>
<keyword evidence="2" id="KW-0418">Kinase</keyword>
<comment type="similarity">
    <text evidence="1">Belongs to the DNA mismatch repair MutL/HexB family.</text>
</comment>
<dbReference type="GO" id="GO:0016301">
    <property type="term" value="F:kinase activity"/>
    <property type="evidence" value="ECO:0007669"/>
    <property type="project" value="UniProtKB-KW"/>
</dbReference>
<comment type="caution">
    <text evidence="2">The sequence shown here is derived from an EMBL/GenBank/DDBJ whole genome shotgun (WGS) entry which is preliminary data.</text>
</comment>
<protein>
    <submittedName>
        <fullName evidence="2">Histidine kinase/DNA gyrase B/HSP90-like ATPase</fullName>
    </submittedName>
</protein>
<accession>A0A562UD41</accession>
<dbReference type="Gene3D" id="3.30.565.10">
    <property type="entry name" value="Histidine kinase-like ATPase, C-terminal domain"/>
    <property type="match status" value="1"/>
</dbReference>
<dbReference type="AlphaFoldDB" id="A0A562UD41"/>
<keyword evidence="3" id="KW-1185">Reference proteome</keyword>
<sequence length="549" mass="62985">MIPEDKFREEPGNNITLDLEVPQRGNIKVHSQIINDLSSGIYSSPASCVKELINNSYDADATLVTIRVKPIEDSITIIDNGSGMNALDFDHNFAWISKSNKRNDGDLSKQLQRPLIGKIGIGFIAVNELCEELEITSTKAGESFKFTANINFKDFYEKDVYTDDGIIKGAYVLVNEEEDAEEHYTIIKLLGLKESVKTILDNRQYLAELNRSKHKDFDLSFFKSMKALIDYHTTKHLKSFSEDNAYLQFVIDLASYIPVEYIEGGPCENKNDQIINQLVKFHQSLNFKVDLDGMFLKKPIFHYIRSLSAVESFDESITSGADTIKFKGYFYVQHGLLTPRELNGVSIRIRNIPIAEQYGFDPTFMRYPNYMDQLFRNWISGEIYVEKGLEDAMNIDRKSFRVTHPHYLALQDFLHKFLRTKVFKITNNEIYEVAKDVRDVATTKATNESQKKILNTAQVTYVPKAKPKSTEKKTPVSASNSPIRIVKTSEKQTTVEVDESAAKKFKKKDWEVLENVFLIFETAFNECNGNPDVLKKIFYEKINSWKDIK</sequence>
<evidence type="ECO:0000313" key="2">
    <source>
        <dbReference type="EMBL" id="TWJ03297.1"/>
    </source>
</evidence>
<keyword evidence="2" id="KW-0808">Transferase</keyword>
<dbReference type="GO" id="GO:0032300">
    <property type="term" value="C:mismatch repair complex"/>
    <property type="evidence" value="ECO:0007669"/>
    <property type="project" value="InterPro"/>
</dbReference>
<dbReference type="InterPro" id="IPR038973">
    <property type="entry name" value="MutL/Mlh/Pms-like"/>
</dbReference>
<dbReference type="PANTHER" id="PTHR10073">
    <property type="entry name" value="DNA MISMATCH REPAIR PROTEIN MLH, PMS, MUTL"/>
    <property type="match status" value="1"/>
</dbReference>
<reference evidence="2 3" key="1">
    <citation type="submission" date="2019-07" db="EMBL/GenBank/DDBJ databases">
        <title>Genomic Encyclopedia of Archaeal and Bacterial Type Strains, Phase II (KMG-II): from individual species to whole genera.</title>
        <authorList>
            <person name="Goeker M."/>
        </authorList>
    </citation>
    <scope>NUCLEOTIDE SEQUENCE [LARGE SCALE GENOMIC DNA]</scope>
    <source>
        <strain evidence="2 3">ATCC BAA-1854</strain>
    </source>
</reference>
<dbReference type="SUPFAM" id="SSF55874">
    <property type="entry name" value="ATPase domain of HSP90 chaperone/DNA topoisomerase II/histidine kinase"/>
    <property type="match status" value="1"/>
</dbReference>
<dbReference type="GO" id="GO:0016887">
    <property type="term" value="F:ATP hydrolysis activity"/>
    <property type="evidence" value="ECO:0007669"/>
    <property type="project" value="InterPro"/>
</dbReference>
<evidence type="ECO:0000256" key="1">
    <source>
        <dbReference type="ARBA" id="ARBA00006082"/>
    </source>
</evidence>
<dbReference type="EMBL" id="VLLI01000002">
    <property type="protein sequence ID" value="TWJ03297.1"/>
    <property type="molecule type" value="Genomic_DNA"/>
</dbReference>
<dbReference type="RefSeq" id="WP_144909894.1">
    <property type="nucleotide sequence ID" value="NZ_VLLI01000002.1"/>
</dbReference>
<dbReference type="OrthoDB" id="9816482at2"/>
<dbReference type="InterPro" id="IPR036890">
    <property type="entry name" value="HATPase_C_sf"/>
</dbReference>
<name>A0A562UD41_9SPHI</name>
<organism evidence="2 3">
    <name type="scientific">Mucilaginibacter frigoritolerans</name>
    <dbReference type="NCBI Taxonomy" id="652788"/>
    <lineage>
        <taxon>Bacteria</taxon>
        <taxon>Pseudomonadati</taxon>
        <taxon>Bacteroidota</taxon>
        <taxon>Sphingobacteriia</taxon>
        <taxon>Sphingobacteriales</taxon>
        <taxon>Sphingobacteriaceae</taxon>
        <taxon>Mucilaginibacter</taxon>
    </lineage>
</organism>
<evidence type="ECO:0000313" key="3">
    <source>
        <dbReference type="Proteomes" id="UP000317010"/>
    </source>
</evidence>
<dbReference type="Pfam" id="PF13589">
    <property type="entry name" value="HATPase_c_3"/>
    <property type="match status" value="1"/>
</dbReference>
<dbReference type="GO" id="GO:0006298">
    <property type="term" value="P:mismatch repair"/>
    <property type="evidence" value="ECO:0007669"/>
    <property type="project" value="InterPro"/>
</dbReference>
<proteinExistence type="inferred from homology"/>
<dbReference type="GO" id="GO:0140664">
    <property type="term" value="F:ATP-dependent DNA damage sensor activity"/>
    <property type="evidence" value="ECO:0007669"/>
    <property type="project" value="InterPro"/>
</dbReference>
<dbReference type="PANTHER" id="PTHR10073:SF12">
    <property type="entry name" value="DNA MISMATCH REPAIR PROTEIN MLH1"/>
    <property type="match status" value="1"/>
</dbReference>
<gene>
    <name evidence="2" type="ORF">JN11_00835</name>
</gene>